<keyword evidence="9 10" id="KW-0998">Cell outer membrane</keyword>
<comment type="subcellular location">
    <subcellularLocation>
        <location evidence="1 10">Cell outer membrane</location>
        <topology evidence="1 10">Multi-pass membrane protein</topology>
    </subcellularLocation>
</comment>
<evidence type="ECO:0000259" key="13">
    <source>
        <dbReference type="Pfam" id="PF07715"/>
    </source>
</evidence>
<feature type="domain" description="TonB-dependent receptor-like beta-barrel" evidence="12">
    <location>
        <begin position="269"/>
        <end position="710"/>
    </location>
</feature>
<evidence type="ECO:0000256" key="11">
    <source>
        <dbReference type="RuleBase" id="RU003357"/>
    </source>
</evidence>
<dbReference type="PROSITE" id="PS52016">
    <property type="entry name" value="TONB_DEPENDENT_REC_3"/>
    <property type="match status" value="1"/>
</dbReference>
<dbReference type="EMBL" id="JARJLM010000632">
    <property type="protein sequence ID" value="MDF3838847.1"/>
    <property type="molecule type" value="Genomic_DNA"/>
</dbReference>
<dbReference type="PANTHER" id="PTHR32552">
    <property type="entry name" value="FERRICHROME IRON RECEPTOR-RELATED"/>
    <property type="match status" value="1"/>
</dbReference>
<dbReference type="Gene3D" id="2.40.170.20">
    <property type="entry name" value="TonB-dependent receptor, beta-barrel domain"/>
    <property type="match status" value="1"/>
</dbReference>
<dbReference type="InterPro" id="IPR012910">
    <property type="entry name" value="Plug_dom"/>
</dbReference>
<evidence type="ECO:0000256" key="3">
    <source>
        <dbReference type="ARBA" id="ARBA00022448"/>
    </source>
</evidence>
<dbReference type="InterPro" id="IPR037066">
    <property type="entry name" value="Plug_dom_sf"/>
</dbReference>
<dbReference type="PANTHER" id="PTHR32552:SF85">
    <property type="entry name" value="BLL7968 PROTEIN"/>
    <property type="match status" value="1"/>
</dbReference>
<evidence type="ECO:0000256" key="6">
    <source>
        <dbReference type="ARBA" id="ARBA00023077"/>
    </source>
</evidence>
<evidence type="ECO:0000256" key="5">
    <source>
        <dbReference type="ARBA" id="ARBA00022692"/>
    </source>
</evidence>
<organism evidence="14 15">
    <name type="scientific">Cupriavidus basilensis</name>
    <dbReference type="NCBI Taxonomy" id="68895"/>
    <lineage>
        <taxon>Bacteria</taxon>
        <taxon>Pseudomonadati</taxon>
        <taxon>Pseudomonadota</taxon>
        <taxon>Betaproteobacteria</taxon>
        <taxon>Burkholderiales</taxon>
        <taxon>Burkholderiaceae</taxon>
        <taxon>Cupriavidus</taxon>
    </lineage>
</organism>
<keyword evidence="8 14" id="KW-0675">Receptor</keyword>
<evidence type="ECO:0000256" key="9">
    <source>
        <dbReference type="ARBA" id="ARBA00023237"/>
    </source>
</evidence>
<dbReference type="InterPro" id="IPR000531">
    <property type="entry name" value="Beta-barrel_TonB"/>
</dbReference>
<dbReference type="Gene3D" id="2.170.130.10">
    <property type="entry name" value="TonB-dependent receptor, plug domain"/>
    <property type="match status" value="1"/>
</dbReference>
<dbReference type="InterPro" id="IPR036942">
    <property type="entry name" value="Beta-barrel_TonB_sf"/>
</dbReference>
<comment type="similarity">
    <text evidence="2 10 11">Belongs to the TonB-dependent receptor family.</text>
</comment>
<reference evidence="14 15" key="1">
    <citation type="submission" date="2023-03" db="EMBL/GenBank/DDBJ databases">
        <title>Draft assemblies of triclosan tolerant bacteria isolated from returned activated sludge.</title>
        <authorList>
            <person name="Van Hamelsveld S."/>
        </authorList>
    </citation>
    <scope>NUCLEOTIDE SEQUENCE [LARGE SCALE GENOMIC DNA]</scope>
    <source>
        <strain evidence="14 15">GW210010_S58</strain>
    </source>
</reference>
<sequence length="743" mass="81564">MLHGEEFHLVDRLYERHHSWLCRWLRGLAARAAPRRISLRSSLSLACLGATPVWAQPINDAATTLPSVTVKARSDSGESAAQGYQARSASVGTRTDAPLLEVPQSVNVVTREYLQDRAPTALDEALLGISGVKQGNTLGGTQDSIRKRGFGTNRDNSIYRDGMQSVQARNFTPTTERIEVLKGPSSMLYGIQDPGGVINVITKKPLLQRQGSVSAWGTSFGGGGAQLDLAGPMGSNGLAYRLIADEQRYDYWRNFGNIRQQVIAPSLAWYGGATNVIAAYEHMEYSVPFDRGTQIDTRTGKVLAIPRSRRLDEPFNITSGRSDSLTLRLDHRLSDAWSLRANYGYSSNYYNDYQARAMSVDGVTGRLTRRGDATRDARQDAHVFSATLLGKLRAGGTAHELLMGVDYLRNYRFLGDLIRDRPSNTRFNIYNPVYGQMTLPSMVSAADSDQTDKLRSAALFIQDTAYLGDRWIVTGGLRYDKYDELTGKGRPFRTNTHANDGKAVPRLGVTYLLRPQWSVYGSYAKSFRPNTSIATPIGDLPPEQGTAWEFGTKWVGEDLTATAAVFDITKSNVQTNVLIDGLYYTRVTGRARSRGFEFDLNGRLTSALSIVASYAYADARTTEDPILKGQPLDGVSRHTASVFLTRGFGTVGAGRLRAGAGMRAFSKWGAGDGRGKVYHLPGGAVADAFIAYEMPMFGQRVNLQFNVKNLFDKTTYTSNSGLGSPAIAMGEPRQFVVRARADF</sequence>
<evidence type="ECO:0000256" key="1">
    <source>
        <dbReference type="ARBA" id="ARBA00004571"/>
    </source>
</evidence>
<evidence type="ECO:0000256" key="2">
    <source>
        <dbReference type="ARBA" id="ARBA00009810"/>
    </source>
</evidence>
<gene>
    <name evidence="14" type="ORF">P3W85_38825</name>
</gene>
<keyword evidence="6 11" id="KW-0798">TonB box</keyword>
<keyword evidence="7 10" id="KW-0472">Membrane</keyword>
<proteinExistence type="inferred from homology"/>
<dbReference type="Pfam" id="PF00593">
    <property type="entry name" value="TonB_dep_Rec_b-barrel"/>
    <property type="match status" value="1"/>
</dbReference>
<dbReference type="InterPro" id="IPR039426">
    <property type="entry name" value="TonB-dep_rcpt-like"/>
</dbReference>
<accession>A0ABT6B1S9</accession>
<keyword evidence="3 10" id="KW-0813">Transport</keyword>
<dbReference type="Pfam" id="PF07715">
    <property type="entry name" value="Plug"/>
    <property type="match status" value="1"/>
</dbReference>
<dbReference type="RefSeq" id="WP_276268707.1">
    <property type="nucleotide sequence ID" value="NZ_JARJLM010000632.1"/>
</dbReference>
<dbReference type="CDD" id="cd01347">
    <property type="entry name" value="ligand_gated_channel"/>
    <property type="match status" value="1"/>
</dbReference>
<evidence type="ECO:0000256" key="4">
    <source>
        <dbReference type="ARBA" id="ARBA00022452"/>
    </source>
</evidence>
<dbReference type="InterPro" id="IPR010105">
    <property type="entry name" value="TonB_sidphr_rcpt"/>
</dbReference>
<dbReference type="Proteomes" id="UP001216674">
    <property type="component" value="Unassembled WGS sequence"/>
</dbReference>
<evidence type="ECO:0000256" key="10">
    <source>
        <dbReference type="PROSITE-ProRule" id="PRU01360"/>
    </source>
</evidence>
<feature type="domain" description="TonB-dependent receptor plug" evidence="13">
    <location>
        <begin position="99"/>
        <end position="197"/>
    </location>
</feature>
<keyword evidence="15" id="KW-1185">Reference proteome</keyword>
<dbReference type="NCBIfam" id="TIGR01783">
    <property type="entry name" value="TonB-siderophor"/>
    <property type="match status" value="1"/>
</dbReference>
<evidence type="ECO:0000256" key="7">
    <source>
        <dbReference type="ARBA" id="ARBA00023136"/>
    </source>
</evidence>
<evidence type="ECO:0000259" key="12">
    <source>
        <dbReference type="Pfam" id="PF00593"/>
    </source>
</evidence>
<evidence type="ECO:0000256" key="8">
    <source>
        <dbReference type="ARBA" id="ARBA00023170"/>
    </source>
</evidence>
<comment type="caution">
    <text evidence="14">The sequence shown here is derived from an EMBL/GenBank/DDBJ whole genome shotgun (WGS) entry which is preliminary data.</text>
</comment>
<keyword evidence="5 10" id="KW-0812">Transmembrane</keyword>
<name>A0ABT6B1S9_9BURK</name>
<evidence type="ECO:0000313" key="14">
    <source>
        <dbReference type="EMBL" id="MDF3838847.1"/>
    </source>
</evidence>
<protein>
    <submittedName>
        <fullName evidence="14">TonB-dependent receptor</fullName>
    </submittedName>
</protein>
<dbReference type="SUPFAM" id="SSF56935">
    <property type="entry name" value="Porins"/>
    <property type="match status" value="1"/>
</dbReference>
<keyword evidence="4 10" id="KW-1134">Transmembrane beta strand</keyword>
<evidence type="ECO:0000313" key="15">
    <source>
        <dbReference type="Proteomes" id="UP001216674"/>
    </source>
</evidence>